<dbReference type="EMBL" id="GGFL01015896">
    <property type="protein sequence ID" value="MBW80074.1"/>
    <property type="molecule type" value="Transcribed_RNA"/>
</dbReference>
<proteinExistence type="predicted"/>
<reference evidence="1" key="1">
    <citation type="submission" date="2018-01" db="EMBL/GenBank/DDBJ databases">
        <title>An insight into the sialome of Amazonian anophelines.</title>
        <authorList>
            <person name="Ribeiro J.M."/>
            <person name="Scarpassa V."/>
            <person name="Calvo E."/>
        </authorList>
    </citation>
    <scope>NUCLEOTIDE SEQUENCE</scope>
</reference>
<organism evidence="1">
    <name type="scientific">Anopheles darlingi</name>
    <name type="common">Mosquito</name>
    <dbReference type="NCBI Taxonomy" id="43151"/>
    <lineage>
        <taxon>Eukaryota</taxon>
        <taxon>Metazoa</taxon>
        <taxon>Ecdysozoa</taxon>
        <taxon>Arthropoda</taxon>
        <taxon>Hexapoda</taxon>
        <taxon>Insecta</taxon>
        <taxon>Pterygota</taxon>
        <taxon>Neoptera</taxon>
        <taxon>Endopterygota</taxon>
        <taxon>Diptera</taxon>
        <taxon>Nematocera</taxon>
        <taxon>Culicoidea</taxon>
        <taxon>Culicidae</taxon>
        <taxon>Anophelinae</taxon>
        <taxon>Anopheles</taxon>
    </lineage>
</organism>
<name>A0A2M4DR91_ANODA</name>
<accession>A0A2M4DR91</accession>
<protein>
    <submittedName>
        <fullName evidence="1">Putative secreted protein</fullName>
    </submittedName>
</protein>
<dbReference type="AlphaFoldDB" id="A0A2M4DR91"/>
<sequence length="85" mass="9670">MVLLLVTTTGASATATTATTRRCVACGGSAGRWHWWRWCWCRSDGCRQEIIITARRTDRYETVRTACPRIGTPACDDRFLRLRYG</sequence>
<evidence type="ECO:0000313" key="1">
    <source>
        <dbReference type="EMBL" id="MBW80074.1"/>
    </source>
</evidence>